<dbReference type="PANTHER" id="PTHR35090:SF2">
    <property type="entry name" value="ARSR FAMILY TRANSCRIPTIONAL REGULATOR"/>
    <property type="match status" value="1"/>
</dbReference>
<sequence>MEPRENIFKQKQAKTHNCFTWECLGDIRKGRANLGEEMPVLIYRLLEFTMLDVLVKELGEEKAHDMFRKAGFLAGKELAKNELDLEQEFDGFAAQLQEVLRNLKIGILRIEACDGDGQTLTLTVGEDLDCSGLPSTNEVVCHYDEGFIAGILYAYTGKEYEVKEIDCWAKGDRVCRFRGTVMTSSGNA</sequence>
<gene>
    <name evidence="2" type="ORF">H9L42_08785</name>
</gene>
<dbReference type="EMBL" id="JACRYT010000008">
    <property type="protein sequence ID" value="MBC6679923.1"/>
    <property type="molecule type" value="Genomic_DNA"/>
</dbReference>
<protein>
    <submittedName>
        <fullName evidence="2">4-vinyl reductase</fullName>
    </submittedName>
</protein>
<dbReference type="SUPFAM" id="SSF111126">
    <property type="entry name" value="Ligand-binding domain in the NO signalling and Golgi transport"/>
    <property type="match status" value="1"/>
</dbReference>
<evidence type="ECO:0000313" key="3">
    <source>
        <dbReference type="Proteomes" id="UP000602647"/>
    </source>
</evidence>
<accession>A0A923NIZ2</accession>
<dbReference type="InterPro" id="IPR004096">
    <property type="entry name" value="V4R"/>
</dbReference>
<keyword evidence="3" id="KW-1185">Reference proteome</keyword>
<dbReference type="PANTHER" id="PTHR35090">
    <property type="entry name" value="DNA-DIRECTED RNA POLYMERASE SUBUNIT I"/>
    <property type="match status" value="1"/>
</dbReference>
<evidence type="ECO:0000259" key="1">
    <source>
        <dbReference type="SMART" id="SM00989"/>
    </source>
</evidence>
<dbReference type="RefSeq" id="WP_187303029.1">
    <property type="nucleotide sequence ID" value="NZ_JACRYT010000008.1"/>
</dbReference>
<organism evidence="2 3">
    <name type="scientific">Zhenpiania hominis</name>
    <dbReference type="NCBI Taxonomy" id="2763644"/>
    <lineage>
        <taxon>Bacteria</taxon>
        <taxon>Bacillati</taxon>
        <taxon>Bacillota</taxon>
        <taxon>Clostridia</taxon>
        <taxon>Peptostreptococcales</taxon>
        <taxon>Anaerovoracaceae</taxon>
        <taxon>Zhenpiania</taxon>
    </lineage>
</organism>
<reference evidence="2" key="1">
    <citation type="submission" date="2020-08" db="EMBL/GenBank/DDBJ databases">
        <title>Genome public.</title>
        <authorList>
            <person name="Liu C."/>
            <person name="Sun Q."/>
        </authorList>
    </citation>
    <scope>NUCLEOTIDE SEQUENCE</scope>
    <source>
        <strain evidence="2">BX12</strain>
    </source>
</reference>
<dbReference type="Pfam" id="PF02830">
    <property type="entry name" value="V4R"/>
    <property type="match status" value="1"/>
</dbReference>
<dbReference type="AlphaFoldDB" id="A0A923NIZ2"/>
<evidence type="ECO:0000313" key="2">
    <source>
        <dbReference type="EMBL" id="MBC6679923.1"/>
    </source>
</evidence>
<comment type="caution">
    <text evidence="2">The sequence shown here is derived from an EMBL/GenBank/DDBJ whole genome shotgun (WGS) entry which is preliminary data.</text>
</comment>
<name>A0A923NIZ2_9FIRM</name>
<dbReference type="SMART" id="SM00989">
    <property type="entry name" value="V4R"/>
    <property type="match status" value="1"/>
</dbReference>
<dbReference type="InterPro" id="IPR024096">
    <property type="entry name" value="NO_sig/Golgi_transp_ligand-bd"/>
</dbReference>
<dbReference type="Proteomes" id="UP000602647">
    <property type="component" value="Unassembled WGS sequence"/>
</dbReference>
<proteinExistence type="predicted"/>
<dbReference type="Gene3D" id="3.30.1380.20">
    <property type="entry name" value="Trafficking protein particle complex subunit 3"/>
    <property type="match status" value="1"/>
</dbReference>
<feature type="domain" description="4-vinyl reductase 4VR" evidence="1">
    <location>
        <begin position="119"/>
        <end position="181"/>
    </location>
</feature>